<dbReference type="SUPFAM" id="SSF48019">
    <property type="entry name" value="post-AAA+ oligomerization domain-like"/>
    <property type="match status" value="1"/>
</dbReference>
<dbReference type="GO" id="GO:0000731">
    <property type="term" value="P:DNA synthesis involved in DNA repair"/>
    <property type="evidence" value="ECO:0007669"/>
    <property type="project" value="TreeGrafter"/>
</dbReference>
<evidence type="ECO:0000256" key="1">
    <source>
        <dbReference type="ARBA" id="ARBA00022741"/>
    </source>
</evidence>
<dbReference type="Proteomes" id="UP000293854">
    <property type="component" value="Unassembled WGS sequence"/>
</dbReference>
<dbReference type="Gene3D" id="1.20.272.10">
    <property type="match status" value="1"/>
</dbReference>
<name>A0A4Q7CL99_9STAP</name>
<evidence type="ECO:0000259" key="4">
    <source>
        <dbReference type="Pfam" id="PF16193"/>
    </source>
</evidence>
<dbReference type="CDD" id="cd18139">
    <property type="entry name" value="HLD_clamp_RarA"/>
    <property type="match status" value="1"/>
</dbReference>
<dbReference type="Pfam" id="PF16193">
    <property type="entry name" value="AAA_assoc_2"/>
    <property type="match status" value="1"/>
</dbReference>
<keyword evidence="1" id="KW-0547">Nucleotide-binding</keyword>
<feature type="non-terminal residue" evidence="5">
    <location>
        <position position="1"/>
    </location>
</feature>
<feature type="domain" description="AAA C-terminal" evidence="4">
    <location>
        <begin position="1"/>
        <end position="60"/>
    </location>
</feature>
<feature type="non-terminal residue" evidence="5">
    <location>
        <position position="96"/>
    </location>
</feature>
<dbReference type="GO" id="GO:0008047">
    <property type="term" value="F:enzyme activator activity"/>
    <property type="evidence" value="ECO:0007669"/>
    <property type="project" value="TreeGrafter"/>
</dbReference>
<dbReference type="GO" id="GO:0017116">
    <property type="term" value="F:single-stranded DNA helicase activity"/>
    <property type="evidence" value="ECO:0007669"/>
    <property type="project" value="TreeGrafter"/>
</dbReference>
<keyword evidence="2" id="KW-0067">ATP-binding</keyword>
<dbReference type="InterPro" id="IPR051314">
    <property type="entry name" value="AAA_ATPase_RarA/MGS1/WRNIP1"/>
</dbReference>
<sequence length="96" mass="10565">VRSALNALELAVLSADNDKDGYRHVTLQDAKDCLQKGAFVSDKDGDMHYDVMSAFQKSIRGSDVNAALHYLARLIEAGDLPTIVRRLLVISYEDIG</sequence>
<dbReference type="PANTHER" id="PTHR13779:SF7">
    <property type="entry name" value="ATPASE WRNIP1"/>
    <property type="match status" value="1"/>
</dbReference>
<feature type="domain" description="MgsA AAA+ ATPase C-terminal" evidence="3">
    <location>
        <begin position="61"/>
        <end position="96"/>
    </location>
</feature>
<dbReference type="GO" id="GO:0005524">
    <property type="term" value="F:ATP binding"/>
    <property type="evidence" value="ECO:0007669"/>
    <property type="project" value="UniProtKB-KW"/>
</dbReference>
<reference evidence="5 6" key="1">
    <citation type="submission" date="2018-11" db="EMBL/GenBank/DDBJ databases">
        <title>Genomic profiling of Staphylococcus species from a Poultry farm system in KwaZulu-Natal, South Africa.</title>
        <authorList>
            <person name="Amoako D.G."/>
            <person name="Somboro A.M."/>
            <person name="Abia A.L.K."/>
            <person name="Bester L.A."/>
            <person name="Essack S.Y."/>
        </authorList>
    </citation>
    <scope>NUCLEOTIDE SEQUENCE [LARGE SCALE GENOMIC DNA]</scope>
    <source>
        <strain evidence="5 6">SA11</strain>
    </source>
</reference>
<dbReference type="GO" id="GO:0006261">
    <property type="term" value="P:DNA-templated DNA replication"/>
    <property type="evidence" value="ECO:0007669"/>
    <property type="project" value="TreeGrafter"/>
</dbReference>
<dbReference type="PANTHER" id="PTHR13779">
    <property type="entry name" value="WERNER HELICASE-INTERACTING PROTEIN 1 FAMILY MEMBER"/>
    <property type="match status" value="1"/>
</dbReference>
<evidence type="ECO:0000313" key="5">
    <source>
        <dbReference type="EMBL" id="RZH98233.1"/>
    </source>
</evidence>
<protein>
    <submittedName>
        <fullName evidence="5">Recombinase RarA</fullName>
    </submittedName>
</protein>
<comment type="caution">
    <text evidence="5">The sequence shown here is derived from an EMBL/GenBank/DDBJ whole genome shotgun (WGS) entry which is preliminary data.</text>
</comment>
<accession>A0A4Q7CL99</accession>
<dbReference type="AlphaFoldDB" id="A0A4Q7CL99"/>
<dbReference type="GO" id="GO:0003677">
    <property type="term" value="F:DNA binding"/>
    <property type="evidence" value="ECO:0007669"/>
    <property type="project" value="InterPro"/>
</dbReference>
<evidence type="ECO:0000256" key="2">
    <source>
        <dbReference type="ARBA" id="ARBA00022840"/>
    </source>
</evidence>
<evidence type="ECO:0000259" key="3">
    <source>
        <dbReference type="Pfam" id="PF12002"/>
    </source>
</evidence>
<dbReference type="InterPro" id="IPR021886">
    <property type="entry name" value="MgsA_C"/>
</dbReference>
<gene>
    <name evidence="5" type="ORF">EIG99_14475</name>
</gene>
<evidence type="ECO:0000313" key="6">
    <source>
        <dbReference type="Proteomes" id="UP000293854"/>
    </source>
</evidence>
<proteinExistence type="predicted"/>
<organism evidence="5 6">
    <name type="scientific">Staphylococcus condimenti</name>
    <dbReference type="NCBI Taxonomy" id="70255"/>
    <lineage>
        <taxon>Bacteria</taxon>
        <taxon>Bacillati</taxon>
        <taxon>Bacillota</taxon>
        <taxon>Bacilli</taxon>
        <taxon>Bacillales</taxon>
        <taxon>Staphylococcaceae</taxon>
        <taxon>Staphylococcus</taxon>
    </lineage>
</organism>
<dbReference type="Pfam" id="PF12002">
    <property type="entry name" value="MgsA_C"/>
    <property type="match status" value="1"/>
</dbReference>
<dbReference type="EMBL" id="RQTE01000644">
    <property type="protein sequence ID" value="RZH98233.1"/>
    <property type="molecule type" value="Genomic_DNA"/>
</dbReference>
<dbReference type="InterPro" id="IPR008921">
    <property type="entry name" value="DNA_pol3_clamp-load_cplx_C"/>
</dbReference>
<dbReference type="InterPro" id="IPR032423">
    <property type="entry name" value="AAA_assoc_2"/>
</dbReference>